<feature type="binding site" evidence="10">
    <location>
        <position position="132"/>
    </location>
    <ligand>
        <name>Mn(2+)</name>
        <dbReference type="ChEBI" id="CHEBI:29035"/>
    </ligand>
</feature>
<evidence type="ECO:0000313" key="16">
    <source>
        <dbReference type="RefSeq" id="XP_015885329.2"/>
    </source>
</evidence>
<evidence type="ECO:0000256" key="2">
    <source>
        <dbReference type="ARBA" id="ARBA00007456"/>
    </source>
</evidence>
<protein>
    <recommendedName>
        <fullName evidence="12">Germin-like protein</fullName>
    </recommendedName>
</protein>
<dbReference type="Gene3D" id="2.60.120.10">
    <property type="entry name" value="Jelly Rolls"/>
    <property type="match status" value="1"/>
</dbReference>
<feature type="signal peptide" evidence="13">
    <location>
        <begin position="1"/>
        <end position="43"/>
    </location>
</feature>
<dbReference type="GO" id="GO:0048046">
    <property type="term" value="C:apoplast"/>
    <property type="evidence" value="ECO:0007669"/>
    <property type="project" value="UniProtKB-SubCell"/>
</dbReference>
<reference evidence="16" key="1">
    <citation type="submission" date="2025-08" db="UniProtKB">
        <authorList>
            <consortium name="RefSeq"/>
        </authorList>
    </citation>
    <scope>IDENTIFICATION</scope>
    <source>
        <tissue evidence="16">Seedling</tissue>
    </source>
</reference>
<dbReference type="InterPro" id="IPR001929">
    <property type="entry name" value="Germin"/>
</dbReference>
<dbReference type="GO" id="GO:0010497">
    <property type="term" value="P:plasmodesmata-mediated intercellular transport"/>
    <property type="evidence" value="ECO:0007669"/>
    <property type="project" value="UniProtKB-ARBA"/>
</dbReference>
<evidence type="ECO:0000313" key="15">
    <source>
        <dbReference type="Proteomes" id="UP001652623"/>
    </source>
</evidence>
<dbReference type="InterPro" id="IPR011051">
    <property type="entry name" value="RmlC_Cupin_sf"/>
</dbReference>
<evidence type="ECO:0000256" key="8">
    <source>
        <dbReference type="ARBA" id="ARBA00023211"/>
    </source>
</evidence>
<evidence type="ECO:0000256" key="11">
    <source>
        <dbReference type="PIRSR" id="PIRSR601929-3"/>
    </source>
</evidence>
<gene>
    <name evidence="16" type="primary">LOC107420794</name>
</gene>
<dbReference type="RefSeq" id="XP_015885329.2">
    <property type="nucleotide sequence ID" value="XM_016029843.4"/>
</dbReference>
<keyword evidence="13" id="KW-0732">Signal</keyword>
<keyword evidence="6 11" id="KW-1015">Disulfide bond</keyword>
<keyword evidence="15" id="KW-1185">Reference proteome</keyword>
<evidence type="ECO:0000256" key="10">
    <source>
        <dbReference type="PIRSR" id="PIRSR601929-2"/>
    </source>
</evidence>
<evidence type="ECO:0000256" key="5">
    <source>
        <dbReference type="ARBA" id="ARBA00022723"/>
    </source>
</evidence>
<evidence type="ECO:0000256" key="9">
    <source>
        <dbReference type="PIRSR" id="PIRSR601929-1"/>
    </source>
</evidence>
<keyword evidence="4 12" id="KW-0964">Secreted</keyword>
<name>A0A6P3ZXW1_ZIZJJ</name>
<feature type="binding site" evidence="9">
    <location>
        <position position="132"/>
    </location>
    <ligand>
        <name>oxalate</name>
        <dbReference type="ChEBI" id="CHEBI:30623"/>
    </ligand>
</feature>
<feature type="chain" id="PRO_5046489758" description="Germin-like protein" evidence="13">
    <location>
        <begin position="44"/>
        <end position="240"/>
    </location>
</feature>
<dbReference type="GeneID" id="107420794"/>
<feature type="disulfide bond" evidence="11">
    <location>
        <begin position="52"/>
        <end position="68"/>
    </location>
</feature>
<dbReference type="FunCoup" id="A0A6P3ZXW1">
    <property type="interactions" value="39"/>
</dbReference>
<dbReference type="CDD" id="cd02241">
    <property type="entry name" value="cupin_OxOx"/>
    <property type="match status" value="1"/>
</dbReference>
<keyword evidence="8 9" id="KW-0464">Manganese</keyword>
<comment type="similarity">
    <text evidence="2 12">Belongs to the germin family.</text>
</comment>
<dbReference type="PANTHER" id="PTHR31238">
    <property type="entry name" value="GERMIN-LIKE PROTEIN SUBFAMILY 3 MEMBER 3"/>
    <property type="match status" value="1"/>
</dbReference>
<dbReference type="Pfam" id="PF00190">
    <property type="entry name" value="Cupin_1"/>
    <property type="match status" value="1"/>
</dbReference>
<evidence type="ECO:0000256" key="1">
    <source>
        <dbReference type="ARBA" id="ARBA00004271"/>
    </source>
</evidence>
<evidence type="ECO:0000256" key="7">
    <source>
        <dbReference type="ARBA" id="ARBA00023180"/>
    </source>
</evidence>
<dbReference type="GO" id="GO:0009506">
    <property type="term" value="C:plasmodesma"/>
    <property type="evidence" value="ECO:0007669"/>
    <property type="project" value="UniProtKB-ARBA"/>
</dbReference>
<organism evidence="15 16">
    <name type="scientific">Ziziphus jujuba</name>
    <name type="common">Chinese jujube</name>
    <name type="synonym">Ziziphus sativa</name>
    <dbReference type="NCBI Taxonomy" id="326968"/>
    <lineage>
        <taxon>Eukaryota</taxon>
        <taxon>Viridiplantae</taxon>
        <taxon>Streptophyta</taxon>
        <taxon>Embryophyta</taxon>
        <taxon>Tracheophyta</taxon>
        <taxon>Spermatophyta</taxon>
        <taxon>Magnoliopsida</taxon>
        <taxon>eudicotyledons</taxon>
        <taxon>Gunneridae</taxon>
        <taxon>Pentapetalae</taxon>
        <taxon>rosids</taxon>
        <taxon>fabids</taxon>
        <taxon>Rosales</taxon>
        <taxon>Rhamnaceae</taxon>
        <taxon>Paliureae</taxon>
        <taxon>Ziziphus</taxon>
    </lineage>
</organism>
<dbReference type="InterPro" id="IPR019780">
    <property type="entry name" value="Germin_Mn-BS"/>
</dbReference>
<evidence type="ECO:0000256" key="12">
    <source>
        <dbReference type="RuleBase" id="RU366015"/>
    </source>
</evidence>
<dbReference type="InterPro" id="IPR014710">
    <property type="entry name" value="RmlC-like_jellyroll"/>
</dbReference>
<dbReference type="KEGG" id="zju:107420794"/>
<feature type="binding site" evidence="10">
    <location>
        <position position="137"/>
    </location>
    <ligand>
        <name>Mn(2+)</name>
        <dbReference type="ChEBI" id="CHEBI:29035"/>
    </ligand>
</feature>
<dbReference type="InParanoid" id="A0A6P3ZXW1"/>
<dbReference type="SMART" id="SM00835">
    <property type="entry name" value="Cupin_1"/>
    <property type="match status" value="1"/>
</dbReference>
<feature type="domain" description="Cupin type-1" evidence="14">
    <location>
        <begin position="82"/>
        <end position="215"/>
    </location>
</feature>
<dbReference type="InterPro" id="IPR006045">
    <property type="entry name" value="Cupin_1"/>
</dbReference>
<feature type="binding site" evidence="9">
    <location>
        <position position="137"/>
    </location>
    <ligand>
        <name>oxalate</name>
        <dbReference type="ChEBI" id="CHEBI:30623"/>
    </ligand>
</feature>
<dbReference type="GO" id="GO:2000280">
    <property type="term" value="P:regulation of root development"/>
    <property type="evidence" value="ECO:0007669"/>
    <property type="project" value="UniProtKB-ARBA"/>
</dbReference>
<evidence type="ECO:0000256" key="6">
    <source>
        <dbReference type="ARBA" id="ARBA00023157"/>
    </source>
</evidence>
<evidence type="ECO:0000256" key="4">
    <source>
        <dbReference type="ARBA" id="ARBA00022525"/>
    </source>
</evidence>
<feature type="binding site" evidence="10">
    <location>
        <position position="130"/>
    </location>
    <ligand>
        <name>Mn(2+)</name>
        <dbReference type="ChEBI" id="CHEBI:29035"/>
    </ligand>
</feature>
<dbReference type="PROSITE" id="PS00725">
    <property type="entry name" value="GERMIN"/>
    <property type="match status" value="1"/>
</dbReference>
<dbReference type="AlphaFoldDB" id="A0A6P3ZXW1"/>
<sequence>MYKCDIHKWTTPRLREQFKMNSSPPFCIFFLLVNLACMKICLADPDNLQDLCPTSPEKQTIFINGFPCKDPATVNASDFKNSKMGEQGDTDKFFGSSVNIVTAAEFLGLNTLSLSVARTDLAVDGLVAPHSHPRASEIFFLSKGRVFVGFIDTNNQLFQKVLSPGDVFVFPRGLLHFSLNNGFDLATGFSVFNSQNPGKVSINGAMFQPNIEMIDKLKKTIISLSKIEANRFKNLTLPWF</sequence>
<dbReference type="SUPFAM" id="SSF51182">
    <property type="entry name" value="RmlC-like cupins"/>
    <property type="match status" value="1"/>
</dbReference>
<keyword evidence="3 12" id="KW-0052">Apoplast</keyword>
<comment type="subcellular location">
    <subcellularLocation>
        <location evidence="1 12">Secreted</location>
        <location evidence="1 12">Extracellular space</location>
        <location evidence="1 12">Apoplast</location>
    </subcellularLocation>
</comment>
<keyword evidence="7" id="KW-0325">Glycoprotein</keyword>
<feature type="binding site" evidence="10">
    <location>
        <position position="176"/>
    </location>
    <ligand>
        <name>Mn(2+)</name>
        <dbReference type="ChEBI" id="CHEBI:29035"/>
    </ligand>
</feature>
<proteinExistence type="inferred from homology"/>
<dbReference type="Proteomes" id="UP001652623">
    <property type="component" value="Chromosome 5"/>
</dbReference>
<dbReference type="GO" id="GO:0030145">
    <property type="term" value="F:manganese ion binding"/>
    <property type="evidence" value="ECO:0007669"/>
    <property type="project" value="UniProtKB-UniRule"/>
</dbReference>
<dbReference type="PRINTS" id="PR00325">
    <property type="entry name" value="GERMIN"/>
</dbReference>
<accession>A0A6P3ZXW1</accession>
<keyword evidence="5 9" id="KW-0479">Metal-binding</keyword>
<evidence type="ECO:0000256" key="13">
    <source>
        <dbReference type="SAM" id="SignalP"/>
    </source>
</evidence>
<evidence type="ECO:0000259" key="14">
    <source>
        <dbReference type="SMART" id="SM00835"/>
    </source>
</evidence>
<evidence type="ECO:0000256" key="3">
    <source>
        <dbReference type="ARBA" id="ARBA00022523"/>
    </source>
</evidence>